<protein>
    <recommendedName>
        <fullName evidence="7">L-glutamate gamma-semialdehyde dehydrogenase</fullName>
        <ecNumber evidence="3">1.2.1.88</ecNumber>
    </recommendedName>
    <alternativeName>
        <fullName evidence="7">L-glutamate gamma-semialdehyde dehydrogenase</fullName>
    </alternativeName>
</protein>
<dbReference type="KEGG" id="ahm:TL08_23230"/>
<dbReference type="Proteomes" id="UP000095210">
    <property type="component" value="Chromosome"/>
</dbReference>
<dbReference type="PANTHER" id="PTHR42862">
    <property type="entry name" value="DELTA-1-PYRROLINE-5-CARBOXYLATE DEHYDROGENASE 1, ISOFORM A-RELATED"/>
    <property type="match status" value="1"/>
</dbReference>
<accession>A0AAC9HUL3</accession>
<name>A0AAC9HUL3_9PSEU</name>
<feature type="domain" description="Aldehyde dehydrogenase" evidence="12">
    <location>
        <begin position="105"/>
        <end position="562"/>
    </location>
</feature>
<dbReference type="PROSITE" id="PS00687">
    <property type="entry name" value="ALDEHYDE_DEHYDR_GLU"/>
    <property type="match status" value="1"/>
</dbReference>
<evidence type="ECO:0000256" key="3">
    <source>
        <dbReference type="ARBA" id="ARBA00012884"/>
    </source>
</evidence>
<evidence type="ECO:0000259" key="12">
    <source>
        <dbReference type="Pfam" id="PF00171"/>
    </source>
</evidence>
<dbReference type="EC" id="1.2.1.88" evidence="3"/>
<dbReference type="InterPro" id="IPR016162">
    <property type="entry name" value="Ald_DH_N"/>
</dbReference>
<comment type="pathway">
    <text evidence="1">Amino-acid degradation; L-proline degradation into L-glutamate; L-glutamate from L-proline: step 2/2.</text>
</comment>
<reference evidence="14" key="1">
    <citation type="submission" date="2016-03" db="EMBL/GenBank/DDBJ databases">
        <title>Complete genome sequence of the type strain Actinoalloteichus hymeniacidonis DSM 45092.</title>
        <authorList>
            <person name="Schaffert L."/>
            <person name="Albersmeier A."/>
            <person name="Winkler A."/>
            <person name="Kalinowski J."/>
            <person name="Zotchev S."/>
            <person name="Ruckert C."/>
        </authorList>
    </citation>
    <scope>NUCLEOTIDE SEQUENCE [LARGE SCALE GENOMIC DNA]</scope>
    <source>
        <strain evidence="14">HPA177(T) (DSM 45092(T))</strain>
    </source>
</reference>
<organism evidence="13 14">
    <name type="scientific">Actinoalloteichus hymeniacidonis</name>
    <dbReference type="NCBI Taxonomy" id="340345"/>
    <lineage>
        <taxon>Bacteria</taxon>
        <taxon>Bacillati</taxon>
        <taxon>Actinomycetota</taxon>
        <taxon>Actinomycetes</taxon>
        <taxon>Pseudonocardiales</taxon>
        <taxon>Pseudonocardiaceae</taxon>
        <taxon>Actinoalloteichus</taxon>
    </lineage>
</organism>
<evidence type="ECO:0000256" key="7">
    <source>
        <dbReference type="ARBA" id="ARBA00032259"/>
    </source>
</evidence>
<dbReference type="InterPro" id="IPR029510">
    <property type="entry name" value="Ald_DH_CS_GLU"/>
</dbReference>
<dbReference type="InterPro" id="IPR016161">
    <property type="entry name" value="Ald_DH/histidinol_DH"/>
</dbReference>
<keyword evidence="5" id="KW-0520">NAD</keyword>
<dbReference type="Gene3D" id="3.40.309.10">
    <property type="entry name" value="Aldehyde Dehydrogenase, Chain A, domain 2"/>
    <property type="match status" value="1"/>
</dbReference>
<dbReference type="PANTHER" id="PTHR42862:SF1">
    <property type="entry name" value="DELTA-1-PYRROLINE-5-CARBOXYLATE DEHYDROGENASE 2, ISOFORM A-RELATED"/>
    <property type="match status" value="1"/>
</dbReference>
<dbReference type="CDD" id="cd07123">
    <property type="entry name" value="ALDH_F4-17_P5CDH"/>
    <property type="match status" value="1"/>
</dbReference>
<evidence type="ECO:0000313" key="14">
    <source>
        <dbReference type="Proteomes" id="UP000095210"/>
    </source>
</evidence>
<feature type="region of interest" description="Disordered" evidence="11">
    <location>
        <begin position="20"/>
        <end position="71"/>
    </location>
</feature>
<dbReference type="NCBIfam" id="TIGR01236">
    <property type="entry name" value="D1pyr5carbox1"/>
    <property type="match status" value="1"/>
</dbReference>
<dbReference type="InterPro" id="IPR016160">
    <property type="entry name" value="Ald_DH_CS_CYS"/>
</dbReference>
<dbReference type="FunFam" id="3.40.605.10:FF:000006">
    <property type="entry name" value="1-pyrroline-5-carboxylate dehydrogenase"/>
    <property type="match status" value="1"/>
</dbReference>
<dbReference type="SUPFAM" id="SSF53720">
    <property type="entry name" value="ALDH-like"/>
    <property type="match status" value="1"/>
</dbReference>
<keyword evidence="6" id="KW-0642">Proline metabolism</keyword>
<evidence type="ECO:0000256" key="8">
    <source>
        <dbReference type="ARBA" id="ARBA00048142"/>
    </source>
</evidence>
<evidence type="ECO:0000256" key="9">
    <source>
        <dbReference type="PROSITE-ProRule" id="PRU10007"/>
    </source>
</evidence>
<dbReference type="GO" id="GO:0003842">
    <property type="term" value="F:L-glutamate gamma-semialdehyde dehydrogenase activity"/>
    <property type="evidence" value="ECO:0007669"/>
    <property type="project" value="UniProtKB-EC"/>
</dbReference>
<evidence type="ECO:0000256" key="10">
    <source>
        <dbReference type="RuleBase" id="RU003345"/>
    </source>
</evidence>
<dbReference type="InterPro" id="IPR015590">
    <property type="entry name" value="Aldehyde_DH_dom"/>
</dbReference>
<dbReference type="InterPro" id="IPR016163">
    <property type="entry name" value="Ald_DH_C"/>
</dbReference>
<dbReference type="InterPro" id="IPR005931">
    <property type="entry name" value="P5CDH/ALDH4A1"/>
</dbReference>
<dbReference type="PROSITE" id="PS00070">
    <property type="entry name" value="ALDEHYDE_DEHYDR_CYS"/>
    <property type="match status" value="1"/>
</dbReference>
<dbReference type="Gene3D" id="3.40.605.10">
    <property type="entry name" value="Aldehyde Dehydrogenase, Chain A, domain 1"/>
    <property type="match status" value="1"/>
</dbReference>
<comment type="catalytic activity">
    <reaction evidence="8">
        <text>L-glutamate 5-semialdehyde + NAD(+) + H2O = L-glutamate + NADH + 2 H(+)</text>
        <dbReference type="Rhea" id="RHEA:30235"/>
        <dbReference type="ChEBI" id="CHEBI:15377"/>
        <dbReference type="ChEBI" id="CHEBI:15378"/>
        <dbReference type="ChEBI" id="CHEBI:29985"/>
        <dbReference type="ChEBI" id="CHEBI:57540"/>
        <dbReference type="ChEBI" id="CHEBI:57945"/>
        <dbReference type="ChEBI" id="CHEBI:58066"/>
        <dbReference type="EC" id="1.2.1.88"/>
    </reaction>
</comment>
<dbReference type="AlphaFoldDB" id="A0AAC9HUL3"/>
<evidence type="ECO:0000256" key="2">
    <source>
        <dbReference type="ARBA" id="ARBA00009986"/>
    </source>
</evidence>
<dbReference type="GO" id="GO:0004657">
    <property type="term" value="F:proline dehydrogenase activity"/>
    <property type="evidence" value="ECO:0007669"/>
    <property type="project" value="UniProtKB-ARBA"/>
</dbReference>
<dbReference type="Pfam" id="PF00171">
    <property type="entry name" value="Aldedh"/>
    <property type="match status" value="1"/>
</dbReference>
<dbReference type="EMBL" id="CP014859">
    <property type="protein sequence ID" value="AOS65426.1"/>
    <property type="molecule type" value="Genomic_DNA"/>
</dbReference>
<dbReference type="FunFam" id="3.40.309.10:FF:000005">
    <property type="entry name" value="1-pyrroline-5-carboxylate dehydrogenase 1"/>
    <property type="match status" value="1"/>
</dbReference>
<dbReference type="InterPro" id="IPR050485">
    <property type="entry name" value="Proline_metab_enzyme"/>
</dbReference>
<evidence type="ECO:0000256" key="5">
    <source>
        <dbReference type="ARBA" id="ARBA00023027"/>
    </source>
</evidence>
<dbReference type="GO" id="GO:0010133">
    <property type="term" value="P:L-proline catabolic process to L-glutamate"/>
    <property type="evidence" value="ECO:0007669"/>
    <property type="project" value="InterPro"/>
</dbReference>
<evidence type="ECO:0000256" key="1">
    <source>
        <dbReference type="ARBA" id="ARBA00004786"/>
    </source>
</evidence>
<gene>
    <name evidence="13" type="ORF">TL08_23230</name>
</gene>
<keyword evidence="4 10" id="KW-0560">Oxidoreductase</keyword>
<sequence length="591" mass="63087">MQCADAGPTQAETWLSSCQDGAGVRGRTPVGRPPTLYAAVPTPEETTPLMDAVTSPPSPRNEPVQSYAPGSAERESLLRRIAELESTNHDLTQTIGGRRVMAGGASFDVVQPHDHGHVLGVSAQSTPEDVGAAVQSAKDASADWAALPFDERAAVLLRAADLIAGPWRDTINAATMLGQSKSVQQSEIDAACELIDFLRFNVDYARRIIAEQPSSVPGAWNRMEYRPLDGFVTAITPFNFTAIAGNLPTAPALMGNTVVWKPTPTQQLAAHFTMQAFEAAGLPPGVINMVTGDGKAVSEVALTDPDFAGLHFTGSTATFKLLWRTIGENLDRYRSYPRIVGETGGKDFVVVHPSADPAPIVTALVRAAFEYQGQKCSAASRAYLPRSLWEGGLREELADVTKTISYGDVTDLKHFGGAVIDARAFAKHKAALDRAAASSTLEVLAGGGYDDSTGYFVEPTVLVGTDPTDEVFTTEYFGPILAISVYEDADYSQVLAQVDAASPYALTGAVFATDRAAIEEAHRALRFAAGNFYVNDRPTGSVVGQQPFGGSRASGTNDKAGSMFNLLRWTSPRSIKETFVAPTDHRYPHMG</sequence>
<feature type="active site" evidence="9">
    <location>
        <position position="342"/>
    </location>
</feature>
<keyword evidence="14" id="KW-1185">Reference proteome</keyword>
<evidence type="ECO:0000256" key="4">
    <source>
        <dbReference type="ARBA" id="ARBA00023002"/>
    </source>
</evidence>
<dbReference type="GO" id="GO:0009898">
    <property type="term" value="C:cytoplasmic side of plasma membrane"/>
    <property type="evidence" value="ECO:0007669"/>
    <property type="project" value="TreeGrafter"/>
</dbReference>
<comment type="similarity">
    <text evidence="2 10">Belongs to the aldehyde dehydrogenase family.</text>
</comment>
<proteinExistence type="inferred from homology"/>
<evidence type="ECO:0000313" key="13">
    <source>
        <dbReference type="EMBL" id="AOS65426.1"/>
    </source>
</evidence>
<evidence type="ECO:0000256" key="6">
    <source>
        <dbReference type="ARBA" id="ARBA00023062"/>
    </source>
</evidence>
<evidence type="ECO:0000256" key="11">
    <source>
        <dbReference type="SAM" id="MobiDB-lite"/>
    </source>
</evidence>